<dbReference type="EMBL" id="JQCE01000001">
    <property type="protein sequence ID" value="KRO18871.1"/>
    <property type="molecule type" value="Genomic_DNA"/>
</dbReference>
<gene>
    <name evidence="1" type="ORF">IV56_GL000022</name>
</gene>
<accession>A0A0R2MZ69</accession>
<proteinExistence type="predicted"/>
<protein>
    <submittedName>
        <fullName evidence="1">Uncharacterized protein</fullName>
    </submittedName>
</protein>
<keyword evidence="2" id="KW-1185">Reference proteome</keyword>
<dbReference type="PATRIC" id="fig|1293598.4.peg.22"/>
<sequence length="173" mass="19839">MFDLTKLQHQHELVRLTIADQAFSGYIRSVQDDQAVMILVSKTGHPDGWLWLNTDKIQAIDSQTPDLALQASFIDIYRHRQPSFDPQQLPVPAITLHDWLRLANDRQTMLYLGLAHTSEWATVSQKKTQTTISHYHLDALDQPERHPLEAAQVQFIVSGTEYLSLLNQVRLTD</sequence>
<reference evidence="1 2" key="1">
    <citation type="journal article" date="2015" name="Genome Announc.">
        <title>Expanding the biotechnology potential of lactobacilli through comparative genomics of 213 strains and associated genera.</title>
        <authorList>
            <person name="Sun Z."/>
            <person name="Harris H.M."/>
            <person name="McCann A."/>
            <person name="Guo C."/>
            <person name="Argimon S."/>
            <person name="Zhang W."/>
            <person name="Yang X."/>
            <person name="Jeffery I.B."/>
            <person name="Cooney J.C."/>
            <person name="Kagawa T.F."/>
            <person name="Liu W."/>
            <person name="Song Y."/>
            <person name="Salvetti E."/>
            <person name="Wrobel A."/>
            <person name="Rasinkangas P."/>
            <person name="Parkhill J."/>
            <person name="Rea M.C."/>
            <person name="O'Sullivan O."/>
            <person name="Ritari J."/>
            <person name="Douillard F.P."/>
            <person name="Paul Ross R."/>
            <person name="Yang R."/>
            <person name="Briner A.E."/>
            <person name="Felis G.E."/>
            <person name="de Vos W.M."/>
            <person name="Barrangou R."/>
            <person name="Klaenhammer T.R."/>
            <person name="Caufield P.W."/>
            <person name="Cui Y."/>
            <person name="Zhang H."/>
            <person name="O'Toole P.W."/>
        </authorList>
    </citation>
    <scope>NUCLEOTIDE SEQUENCE [LARGE SCALE GENOMIC DNA]</scope>
    <source>
        <strain evidence="1 2">DSM 24301</strain>
    </source>
</reference>
<dbReference type="Proteomes" id="UP000050969">
    <property type="component" value="Unassembled WGS sequence"/>
</dbReference>
<evidence type="ECO:0000313" key="1">
    <source>
        <dbReference type="EMBL" id="KRO18871.1"/>
    </source>
</evidence>
<organism evidence="1 2">
    <name type="scientific">Lacticaseibacillus saniviri JCM 17471 = DSM 24301</name>
    <dbReference type="NCBI Taxonomy" id="1293598"/>
    <lineage>
        <taxon>Bacteria</taxon>
        <taxon>Bacillati</taxon>
        <taxon>Bacillota</taxon>
        <taxon>Bacilli</taxon>
        <taxon>Lactobacillales</taxon>
        <taxon>Lactobacillaceae</taxon>
        <taxon>Lacticaseibacillus</taxon>
    </lineage>
</organism>
<dbReference type="RefSeq" id="WP_056991752.1">
    <property type="nucleotide sequence ID" value="NZ_JQCE01000001.1"/>
</dbReference>
<name>A0A0R2MZ69_9LACO</name>
<evidence type="ECO:0000313" key="2">
    <source>
        <dbReference type="Proteomes" id="UP000050969"/>
    </source>
</evidence>
<dbReference type="AlphaFoldDB" id="A0A0R2MZ69"/>
<comment type="caution">
    <text evidence="1">The sequence shown here is derived from an EMBL/GenBank/DDBJ whole genome shotgun (WGS) entry which is preliminary data.</text>
</comment>